<dbReference type="AlphaFoldDB" id="A0A1F4XTC1"/>
<reference evidence="2 3" key="1">
    <citation type="journal article" date="2016" name="Nat. Commun.">
        <title>Thousands of microbial genomes shed light on interconnected biogeochemical processes in an aquifer system.</title>
        <authorList>
            <person name="Anantharaman K."/>
            <person name="Brown C.T."/>
            <person name="Hug L.A."/>
            <person name="Sharon I."/>
            <person name="Castelle C.J."/>
            <person name="Probst A.J."/>
            <person name="Thomas B.C."/>
            <person name="Singh A."/>
            <person name="Wilkins M.J."/>
            <person name="Karaoz U."/>
            <person name="Brodie E.L."/>
            <person name="Williams K.H."/>
            <person name="Hubbard S.S."/>
            <person name="Banfield J.F."/>
        </authorList>
    </citation>
    <scope>NUCLEOTIDE SEQUENCE [LARGE SCALE GENOMIC DNA]</scope>
</reference>
<evidence type="ECO:0000313" key="3">
    <source>
        <dbReference type="Proteomes" id="UP000178091"/>
    </source>
</evidence>
<feature type="transmembrane region" description="Helical" evidence="1">
    <location>
        <begin position="6"/>
        <end position="28"/>
    </location>
</feature>
<gene>
    <name evidence="2" type="ORF">A3F55_02860</name>
</gene>
<proteinExistence type="predicted"/>
<dbReference type="PROSITE" id="PS00430">
    <property type="entry name" value="TONB_DEPENDENT_REC_1"/>
    <property type="match status" value="1"/>
</dbReference>
<sequence length="120" mass="13112">MTTSTVWRAAAVGGVVIAATLLVLAVYAHVRWQGEQYFGEVQSLTEQGLVISDPREGTRTVLIPEHAEVRRGNKIFEGGLRVGDSVVVVGEELADGSVEARLIRVVDYAKREPRPESDRP</sequence>
<protein>
    <recommendedName>
        <fullName evidence="4">DUF5666 domain-containing protein</fullName>
    </recommendedName>
</protein>
<name>A0A1F4XTC1_9BACT</name>
<accession>A0A1F4XTC1</accession>
<evidence type="ECO:0000313" key="2">
    <source>
        <dbReference type="EMBL" id="OGC84935.1"/>
    </source>
</evidence>
<dbReference type="InterPro" id="IPR010916">
    <property type="entry name" value="TonB_box_CS"/>
</dbReference>
<keyword evidence="1" id="KW-1133">Transmembrane helix</keyword>
<evidence type="ECO:0000256" key="1">
    <source>
        <dbReference type="SAM" id="Phobius"/>
    </source>
</evidence>
<organism evidence="2 3">
    <name type="scientific">Candidatus Adlerbacteria bacterium RIFCSPHIGHO2_12_FULL_53_18</name>
    <dbReference type="NCBI Taxonomy" id="1797242"/>
    <lineage>
        <taxon>Bacteria</taxon>
        <taxon>Candidatus Adleribacteriota</taxon>
    </lineage>
</organism>
<evidence type="ECO:0008006" key="4">
    <source>
        <dbReference type="Google" id="ProtNLM"/>
    </source>
</evidence>
<keyword evidence="1" id="KW-0472">Membrane</keyword>
<keyword evidence="1" id="KW-0812">Transmembrane</keyword>
<dbReference type="Proteomes" id="UP000178091">
    <property type="component" value="Unassembled WGS sequence"/>
</dbReference>
<comment type="caution">
    <text evidence="2">The sequence shown here is derived from an EMBL/GenBank/DDBJ whole genome shotgun (WGS) entry which is preliminary data.</text>
</comment>
<dbReference type="EMBL" id="MEWW01000007">
    <property type="protein sequence ID" value="OGC84935.1"/>
    <property type="molecule type" value="Genomic_DNA"/>
</dbReference>